<evidence type="ECO:0000313" key="3">
    <source>
        <dbReference type="Proteomes" id="UP000290289"/>
    </source>
</evidence>
<reference evidence="2 3" key="1">
    <citation type="submission" date="2018-10" db="EMBL/GenBank/DDBJ databases">
        <title>A high-quality apple genome assembly.</title>
        <authorList>
            <person name="Hu J."/>
        </authorList>
    </citation>
    <scope>NUCLEOTIDE SEQUENCE [LARGE SCALE GENOMIC DNA]</scope>
    <source>
        <strain evidence="3">cv. HFTH1</strain>
        <tissue evidence="2">Young leaf</tissue>
    </source>
</reference>
<sequence length="84" mass="8909">MSHSRSPHAYKPDIVAAPERLYSLTLSSSSTFGYTKSTQLKLFSHGLRGLLVRSSAPSSSIPSPPTQIPSFTPTPTPTTASPPP</sequence>
<accession>A0A498KDC6</accession>
<comment type="caution">
    <text evidence="2">The sequence shown here is derived from an EMBL/GenBank/DDBJ whole genome shotgun (WGS) entry which is preliminary data.</text>
</comment>
<protein>
    <submittedName>
        <fullName evidence="2">Uncharacterized protein</fullName>
    </submittedName>
</protein>
<evidence type="ECO:0000313" key="2">
    <source>
        <dbReference type="EMBL" id="RXI06179.1"/>
    </source>
</evidence>
<feature type="region of interest" description="Disordered" evidence="1">
    <location>
        <begin position="54"/>
        <end position="84"/>
    </location>
</feature>
<feature type="compositionally biased region" description="Pro residues" evidence="1">
    <location>
        <begin position="62"/>
        <end position="84"/>
    </location>
</feature>
<gene>
    <name evidence="2" type="ORF">DVH24_018221</name>
</gene>
<name>A0A498KDC6_MALDO</name>
<organism evidence="2 3">
    <name type="scientific">Malus domestica</name>
    <name type="common">Apple</name>
    <name type="synonym">Pyrus malus</name>
    <dbReference type="NCBI Taxonomy" id="3750"/>
    <lineage>
        <taxon>Eukaryota</taxon>
        <taxon>Viridiplantae</taxon>
        <taxon>Streptophyta</taxon>
        <taxon>Embryophyta</taxon>
        <taxon>Tracheophyta</taxon>
        <taxon>Spermatophyta</taxon>
        <taxon>Magnoliopsida</taxon>
        <taxon>eudicotyledons</taxon>
        <taxon>Gunneridae</taxon>
        <taxon>Pentapetalae</taxon>
        <taxon>rosids</taxon>
        <taxon>fabids</taxon>
        <taxon>Rosales</taxon>
        <taxon>Rosaceae</taxon>
        <taxon>Amygdaloideae</taxon>
        <taxon>Maleae</taxon>
        <taxon>Malus</taxon>
    </lineage>
</organism>
<dbReference type="EMBL" id="RDQH01000328">
    <property type="protein sequence ID" value="RXI06179.1"/>
    <property type="molecule type" value="Genomic_DNA"/>
</dbReference>
<proteinExistence type="predicted"/>
<dbReference type="Proteomes" id="UP000290289">
    <property type="component" value="Chromosome 2"/>
</dbReference>
<dbReference type="AlphaFoldDB" id="A0A498KDC6"/>
<keyword evidence="3" id="KW-1185">Reference proteome</keyword>
<evidence type="ECO:0000256" key="1">
    <source>
        <dbReference type="SAM" id="MobiDB-lite"/>
    </source>
</evidence>